<evidence type="ECO:0000256" key="1">
    <source>
        <dbReference type="SAM" id="MobiDB-lite"/>
    </source>
</evidence>
<keyword evidence="3" id="KW-1185">Reference proteome</keyword>
<reference evidence="3" key="1">
    <citation type="submission" date="2016-10" db="EMBL/GenBank/DDBJ databases">
        <authorList>
            <person name="Varghese N."/>
            <person name="Submissions S."/>
        </authorList>
    </citation>
    <scope>NUCLEOTIDE SEQUENCE [LARGE SCALE GENOMIC DNA]</scope>
    <source>
        <strain evidence="3">DSM 28463</strain>
    </source>
</reference>
<dbReference type="Proteomes" id="UP000198599">
    <property type="component" value="Unassembled WGS sequence"/>
</dbReference>
<organism evidence="2 3">
    <name type="scientific">Roseovarius lutimaris</name>
    <dbReference type="NCBI Taxonomy" id="1005928"/>
    <lineage>
        <taxon>Bacteria</taxon>
        <taxon>Pseudomonadati</taxon>
        <taxon>Pseudomonadota</taxon>
        <taxon>Alphaproteobacteria</taxon>
        <taxon>Rhodobacterales</taxon>
        <taxon>Roseobacteraceae</taxon>
        <taxon>Roseovarius</taxon>
    </lineage>
</organism>
<dbReference type="EMBL" id="FOVP01000001">
    <property type="protein sequence ID" value="SFN35363.1"/>
    <property type="molecule type" value="Genomic_DNA"/>
</dbReference>
<name>A0A1I4YC75_9RHOB</name>
<protein>
    <submittedName>
        <fullName evidence="2">Uncharacterized protein</fullName>
    </submittedName>
</protein>
<evidence type="ECO:0000313" key="2">
    <source>
        <dbReference type="EMBL" id="SFN35363.1"/>
    </source>
</evidence>
<gene>
    <name evidence="2" type="ORF">SAMN04487859_10180</name>
</gene>
<sequence>MQVISKAYAACSSVTAAPQPICGTKNLADVHSGNPSARRPARDDKHVKSKRLNPSDPAALCNLDPDEIARSRKTGGLLKAK</sequence>
<dbReference type="AlphaFoldDB" id="A0A1I4YC75"/>
<evidence type="ECO:0000313" key="3">
    <source>
        <dbReference type="Proteomes" id="UP000198599"/>
    </source>
</evidence>
<feature type="region of interest" description="Disordered" evidence="1">
    <location>
        <begin position="25"/>
        <end position="66"/>
    </location>
</feature>
<proteinExistence type="predicted"/>
<dbReference type="STRING" id="1005928.SAMN04487859_10180"/>
<accession>A0A1I4YC75</accession>